<protein>
    <submittedName>
        <fullName evidence="1">Uncharacterized protein</fullName>
    </submittedName>
</protein>
<dbReference type="HOGENOM" id="CLU_3219343_0_0_5"/>
<evidence type="ECO:0000313" key="2">
    <source>
        <dbReference type="Proteomes" id="UP000004386"/>
    </source>
</evidence>
<dbReference type="AlphaFoldDB" id="C4WHG0"/>
<dbReference type="EMBL" id="ACQA01000001">
    <property type="protein sequence ID" value="EEQ95612.1"/>
    <property type="molecule type" value="Genomic_DNA"/>
</dbReference>
<proteinExistence type="predicted"/>
<gene>
    <name evidence="1" type="ORF">OINT_1000999</name>
</gene>
<name>C4WHG0_9HYPH</name>
<evidence type="ECO:0000313" key="1">
    <source>
        <dbReference type="EMBL" id="EEQ95612.1"/>
    </source>
</evidence>
<comment type="caution">
    <text evidence="1">The sequence shown here is derived from an EMBL/GenBank/DDBJ whole genome shotgun (WGS) entry which is preliminary data.</text>
</comment>
<organism evidence="1 2">
    <name type="scientific">Brucella intermedia LMG 3301</name>
    <dbReference type="NCBI Taxonomy" id="641118"/>
    <lineage>
        <taxon>Bacteria</taxon>
        <taxon>Pseudomonadati</taxon>
        <taxon>Pseudomonadota</taxon>
        <taxon>Alphaproteobacteria</taxon>
        <taxon>Hyphomicrobiales</taxon>
        <taxon>Brucellaceae</taxon>
        <taxon>Brucella/Ochrobactrum group</taxon>
        <taxon>Brucella</taxon>
    </lineage>
</organism>
<reference evidence="1 2" key="1">
    <citation type="submission" date="2009-05" db="EMBL/GenBank/DDBJ databases">
        <authorList>
            <person name="Setubal J.C."/>
            <person name="Boyle S."/>
            <person name="Crasta O.R."/>
            <person name="Gillespie J.J."/>
            <person name="Kenyon R.W."/>
            <person name="Lu J."/>
            <person name="Mane S."/>
            <person name="Nagrani S."/>
            <person name="Shallom J.M."/>
            <person name="Shallom S."/>
            <person name="Shukla M."/>
            <person name="Snyder E.E."/>
            <person name="Sobral B.W."/>
            <person name="Wattam A.R."/>
            <person name="Will R."/>
            <person name="Williams K."/>
            <person name="Yoo H."/>
            <person name="Munk C."/>
            <person name="Tapia R."/>
            <person name="Green L."/>
            <person name="Rogers Y."/>
            <person name="Detter J.C."/>
            <person name="Bruce D."/>
            <person name="Brettin T.S."/>
            <person name="Tsolis R."/>
        </authorList>
    </citation>
    <scope>NUCLEOTIDE SEQUENCE [LARGE SCALE GENOMIC DNA]</scope>
    <source>
        <strain evidence="1 2">LMG 3301</strain>
    </source>
</reference>
<accession>C4WHG0</accession>
<dbReference type="Proteomes" id="UP000004386">
    <property type="component" value="Unassembled WGS sequence"/>
</dbReference>
<sequence>MQRNAQQKFYLTLAKTNGEDWQAFSALQRDLLKLSYAASQPGLR</sequence>